<evidence type="ECO:0000256" key="1">
    <source>
        <dbReference type="SAM" id="MobiDB-lite"/>
    </source>
</evidence>
<accession>A0A8J8NQ95</accession>
<proteinExistence type="predicted"/>
<feature type="compositionally biased region" description="Polar residues" evidence="1">
    <location>
        <begin position="1"/>
        <end position="10"/>
    </location>
</feature>
<feature type="compositionally biased region" description="Polar residues" evidence="1">
    <location>
        <begin position="323"/>
        <end position="333"/>
    </location>
</feature>
<protein>
    <recommendedName>
        <fullName evidence="4">PPPDE domain-containing protein</fullName>
    </recommendedName>
</protein>
<evidence type="ECO:0008006" key="4">
    <source>
        <dbReference type="Google" id="ProtNLM"/>
    </source>
</evidence>
<dbReference type="AlphaFoldDB" id="A0A8J8NQ95"/>
<feature type="compositionally biased region" description="Low complexity" evidence="1">
    <location>
        <begin position="110"/>
        <end position="124"/>
    </location>
</feature>
<name>A0A8J8NQ95_HALGN</name>
<comment type="caution">
    <text evidence="2">The sequence shown here is derived from an EMBL/GenBank/DDBJ whole genome shotgun (WGS) entry which is preliminary data.</text>
</comment>
<dbReference type="EMBL" id="RRYP01010675">
    <property type="protein sequence ID" value="TNV78236.1"/>
    <property type="molecule type" value="Genomic_DNA"/>
</dbReference>
<dbReference type="Proteomes" id="UP000785679">
    <property type="component" value="Unassembled WGS sequence"/>
</dbReference>
<feature type="compositionally biased region" description="Low complexity" evidence="1">
    <location>
        <begin position="337"/>
        <end position="348"/>
    </location>
</feature>
<reference evidence="2" key="1">
    <citation type="submission" date="2019-06" db="EMBL/GenBank/DDBJ databases">
        <authorList>
            <person name="Zheng W."/>
        </authorList>
    </citation>
    <scope>NUCLEOTIDE SEQUENCE</scope>
    <source>
        <strain evidence="2">QDHG01</strain>
    </source>
</reference>
<feature type="region of interest" description="Disordered" evidence="1">
    <location>
        <begin position="323"/>
        <end position="359"/>
    </location>
</feature>
<feature type="region of interest" description="Disordered" evidence="1">
    <location>
        <begin position="98"/>
        <end position="131"/>
    </location>
</feature>
<feature type="region of interest" description="Disordered" evidence="1">
    <location>
        <begin position="1"/>
        <end position="24"/>
    </location>
</feature>
<gene>
    <name evidence="2" type="ORF">FGO68_gene496</name>
</gene>
<sequence>MGASVSSLSGNHHHTGGGHQYQFHSEGDLPYQQIDLKNRALLGLAGAKLQQPVSNVEQAIDEDALYQETDIIIDHHHHQKASSKKGEYRQKPVFIRKQHGRNGNKSTVQTGASIGSASTSSGSTHAHKGQQQPCNIMKKTSMISSGSQTARERLPREQQEREALIVSELKYVKALIPYKDILSLKTKKIIFAKCPLKGWFVDHWAVIIEREDDRYLTLQFLTQGLEIQRLLTIELAKKVVAMSSNASQEFVEVGIVGTSKLTIKEIILRAHEISEGKTYNFMLYNCRHFVMECLDALDLIEPSPEDFLPKTVRAQSPYFGEQANVQQSPTQGQGKVLQQQLEQGPNQEQDNDNKQIEGGEVQNLSYIERPRSVLVF</sequence>
<keyword evidence="3" id="KW-1185">Reference proteome</keyword>
<evidence type="ECO:0000313" key="3">
    <source>
        <dbReference type="Proteomes" id="UP000785679"/>
    </source>
</evidence>
<dbReference type="OrthoDB" id="10608024at2759"/>
<evidence type="ECO:0000313" key="2">
    <source>
        <dbReference type="EMBL" id="TNV78236.1"/>
    </source>
</evidence>
<organism evidence="2 3">
    <name type="scientific">Halteria grandinella</name>
    <dbReference type="NCBI Taxonomy" id="5974"/>
    <lineage>
        <taxon>Eukaryota</taxon>
        <taxon>Sar</taxon>
        <taxon>Alveolata</taxon>
        <taxon>Ciliophora</taxon>
        <taxon>Intramacronucleata</taxon>
        <taxon>Spirotrichea</taxon>
        <taxon>Stichotrichia</taxon>
        <taxon>Sporadotrichida</taxon>
        <taxon>Halteriidae</taxon>
        <taxon>Halteria</taxon>
    </lineage>
</organism>